<name>A0A9J5Y625_SOLCO</name>
<proteinExistence type="predicted"/>
<keyword evidence="2" id="KW-1185">Reference proteome</keyword>
<accession>A0A9J5Y625</accession>
<dbReference type="Proteomes" id="UP000824120">
    <property type="component" value="Chromosome 7"/>
</dbReference>
<dbReference type="EMBL" id="JACXVP010000007">
    <property type="protein sequence ID" value="KAG5594684.1"/>
    <property type="molecule type" value="Genomic_DNA"/>
</dbReference>
<gene>
    <name evidence="1" type="ORF">H5410_035916</name>
</gene>
<protein>
    <submittedName>
        <fullName evidence="1">Uncharacterized protein</fullName>
    </submittedName>
</protein>
<comment type="caution">
    <text evidence="1">The sequence shown here is derived from an EMBL/GenBank/DDBJ whole genome shotgun (WGS) entry which is preliminary data.</text>
</comment>
<sequence length="231" mass="27426">MKEGGIGFRSLIDVSNALYCKLWWNLGSKSSLWASFMMNKYCKKLHPVISQSREAYTIWKKMVGMREVVEHQISSQIKGEIPASGLITGQPWEHYTTLYQNLMSVGINIEGLQLSQVLNQWWTIQCCPILKKIFTAVPAIIMWHLWRRRNNLKNENTCSFNKLVYTVNTYIRRMVKLIYPKMQQVPTIWSEMVEYMERYKPKLYQLHESARSRKFKMQHRCLKGQSREECF</sequence>
<dbReference type="AlphaFoldDB" id="A0A9J5Y625"/>
<evidence type="ECO:0000313" key="1">
    <source>
        <dbReference type="EMBL" id="KAG5594684.1"/>
    </source>
</evidence>
<reference evidence="1 2" key="1">
    <citation type="submission" date="2020-09" db="EMBL/GenBank/DDBJ databases">
        <title>De no assembly of potato wild relative species, Solanum commersonii.</title>
        <authorList>
            <person name="Cho K."/>
        </authorList>
    </citation>
    <scope>NUCLEOTIDE SEQUENCE [LARGE SCALE GENOMIC DNA]</scope>
    <source>
        <strain evidence="1">LZ3.2</strain>
        <tissue evidence="1">Leaf</tissue>
    </source>
</reference>
<dbReference type="OrthoDB" id="1938625at2759"/>
<evidence type="ECO:0000313" key="2">
    <source>
        <dbReference type="Proteomes" id="UP000824120"/>
    </source>
</evidence>
<organism evidence="1 2">
    <name type="scientific">Solanum commersonii</name>
    <name type="common">Commerson's wild potato</name>
    <name type="synonym">Commerson's nightshade</name>
    <dbReference type="NCBI Taxonomy" id="4109"/>
    <lineage>
        <taxon>Eukaryota</taxon>
        <taxon>Viridiplantae</taxon>
        <taxon>Streptophyta</taxon>
        <taxon>Embryophyta</taxon>
        <taxon>Tracheophyta</taxon>
        <taxon>Spermatophyta</taxon>
        <taxon>Magnoliopsida</taxon>
        <taxon>eudicotyledons</taxon>
        <taxon>Gunneridae</taxon>
        <taxon>Pentapetalae</taxon>
        <taxon>asterids</taxon>
        <taxon>lamiids</taxon>
        <taxon>Solanales</taxon>
        <taxon>Solanaceae</taxon>
        <taxon>Solanoideae</taxon>
        <taxon>Solaneae</taxon>
        <taxon>Solanum</taxon>
    </lineage>
</organism>